<dbReference type="Proteomes" id="UP001501508">
    <property type="component" value="Unassembled WGS sequence"/>
</dbReference>
<comment type="similarity">
    <text evidence="2">Belongs to the TonB-dependent receptor family.</text>
</comment>
<evidence type="ECO:0000313" key="6">
    <source>
        <dbReference type="Proteomes" id="UP001501508"/>
    </source>
</evidence>
<evidence type="ECO:0000256" key="1">
    <source>
        <dbReference type="ARBA" id="ARBA00022729"/>
    </source>
</evidence>
<keyword evidence="1 3" id="KW-0732">Signal</keyword>
<keyword evidence="6" id="KW-1185">Reference proteome</keyword>
<dbReference type="Gene3D" id="2.170.130.10">
    <property type="entry name" value="TonB-dependent receptor, plug domain"/>
    <property type="match status" value="1"/>
</dbReference>
<dbReference type="PROSITE" id="PS52016">
    <property type="entry name" value="TONB_DEPENDENT_REC_3"/>
    <property type="match status" value="1"/>
</dbReference>
<evidence type="ECO:0000259" key="4">
    <source>
        <dbReference type="Pfam" id="PF07715"/>
    </source>
</evidence>
<feature type="domain" description="TonB-dependent receptor plug" evidence="4">
    <location>
        <begin position="127"/>
        <end position="231"/>
    </location>
</feature>
<dbReference type="EMBL" id="BAABEY010000025">
    <property type="protein sequence ID" value="GAA4441361.1"/>
    <property type="molecule type" value="Genomic_DNA"/>
</dbReference>
<dbReference type="Pfam" id="PF13620">
    <property type="entry name" value="CarboxypepD_reg"/>
    <property type="match status" value="1"/>
</dbReference>
<dbReference type="Pfam" id="PF07715">
    <property type="entry name" value="Plug"/>
    <property type="match status" value="1"/>
</dbReference>
<dbReference type="Gene3D" id="2.60.40.1120">
    <property type="entry name" value="Carboxypeptidase-like, regulatory domain"/>
    <property type="match status" value="1"/>
</dbReference>
<proteinExistence type="inferred from homology"/>
<feature type="signal peptide" evidence="3">
    <location>
        <begin position="1"/>
        <end position="23"/>
    </location>
</feature>
<dbReference type="RefSeq" id="WP_345029896.1">
    <property type="nucleotide sequence ID" value="NZ_BAABEY010000025.1"/>
</dbReference>
<dbReference type="PANTHER" id="PTHR30069">
    <property type="entry name" value="TONB-DEPENDENT OUTER MEMBRANE RECEPTOR"/>
    <property type="match status" value="1"/>
</dbReference>
<evidence type="ECO:0000313" key="5">
    <source>
        <dbReference type="EMBL" id="GAA4441361.1"/>
    </source>
</evidence>
<evidence type="ECO:0000256" key="3">
    <source>
        <dbReference type="SAM" id="SignalP"/>
    </source>
</evidence>
<dbReference type="NCBIfam" id="TIGR04056">
    <property type="entry name" value="OMP_RagA_SusC"/>
    <property type="match status" value="1"/>
</dbReference>
<keyword evidence="2" id="KW-0813">Transport</keyword>
<keyword evidence="2" id="KW-1134">Transmembrane beta strand</keyword>
<dbReference type="InterPro" id="IPR037066">
    <property type="entry name" value="Plug_dom_sf"/>
</dbReference>
<comment type="subcellular location">
    <subcellularLocation>
        <location evidence="2">Cell outer membrane</location>
        <topology evidence="2">Multi-pass membrane protein</topology>
    </subcellularLocation>
</comment>
<keyword evidence="5" id="KW-0675">Receptor</keyword>
<sequence>MKNIKIRLLLSFLVTWVAGSVWAQESQEKDAPRLIRGVVVNAVQNQLSGIKVTTSDGNHEVVTNMKGEFSLAFTPGTTGLTFRSPGYRTVTVPVSEGDDTPLSITLETDINRRDEIVEMGYFSRPRNSITGAISVVYGDELERAPVANLTQTLPGRLPGLVSRENYSELSRATTQLWSRGANSLRANGPLALIDGILVSYNVGQTLEYINPTEIESVTYIKDATGLSLHGILGANGLLVIKTKRGVKGGLQISGRLDKSFQQATTSPIRYSSYDYAVMRNQAAANDGNGDYFWYSEKQVEGFKNGSDPVLYPDQNWHKRFIRPWTAMERASMNFSGGNDRVQFFSNVNFMHQDGVFKTEQDRYNPNANNIWVNFRSNVDMRLARRLNGFVRLSGNVKRERTPGYAVDFVYNSIATLPPTLNGPLTPVELNPDTGLPTGSSEQVVTTDRLDYPTFGILNRSGYFRHTVTNINAQFGLNQDLDFIAKGLTLNGTFAFQTNSVGHLKTGQNFERYVRTSNRDELIFQRKGSEQNTPLSYSKSASYYFHISYKASLEYARKFGKHSVTGMGYFFFQNLTKSDVTGGGNILPYTRLHLGADVSYGYDDRYFLQANIGRSGSEQYAKQERFTNTPSIGVAWVASNEAFLKSSAWLTYLKFRGSYGITATDRSGLPRYSYLDNITVGGGGRVPYLGYTVNENAIGNPFLTAEKVKMQNFGIDLGLFNRFTVSVDAYRERMDNMVVSAIATIPAFQGIPLNYYPQSNSGIFENKGVEVSAGYSQLFGRDFSFSLNGYVAKNHNKVISINEARRADDYVYPLVVEGLPVAQQFGYQVDYSNGNGFFNTEAELAANTVDYTMGTPRLGDLRYVDKNNDGMLDEKDQVPLGNGGFANFTYGVNGAFRYRSFDVNFLFQGIGQLSQILSGPGIYETEGDGIYGTLHQYAWTPERYAAGETIKYPSLSTVRTVNHVGSDFFLYNLAYLRLKNMEIGYTLPGRISRVIRADKVRLLLSGQNLLTWDKMKTDDFGSEGGGFTGIPVYRVYNLGLTLTF</sequence>
<evidence type="ECO:0000256" key="2">
    <source>
        <dbReference type="PROSITE-ProRule" id="PRU01360"/>
    </source>
</evidence>
<dbReference type="InterPro" id="IPR012910">
    <property type="entry name" value="Plug_dom"/>
</dbReference>
<accession>A0ABP8M1W3</accession>
<dbReference type="InterPro" id="IPR008969">
    <property type="entry name" value="CarboxyPept-like_regulatory"/>
</dbReference>
<dbReference type="SUPFAM" id="SSF49464">
    <property type="entry name" value="Carboxypeptidase regulatory domain-like"/>
    <property type="match status" value="1"/>
</dbReference>
<keyword evidence="2" id="KW-0812">Transmembrane</keyword>
<gene>
    <name evidence="5" type="ORF">GCM10023091_26520</name>
</gene>
<reference evidence="6" key="1">
    <citation type="journal article" date="2019" name="Int. J. Syst. Evol. Microbiol.">
        <title>The Global Catalogue of Microorganisms (GCM) 10K type strain sequencing project: providing services to taxonomists for standard genome sequencing and annotation.</title>
        <authorList>
            <consortium name="The Broad Institute Genomics Platform"/>
            <consortium name="The Broad Institute Genome Sequencing Center for Infectious Disease"/>
            <person name="Wu L."/>
            <person name="Ma J."/>
        </authorList>
    </citation>
    <scope>NUCLEOTIDE SEQUENCE [LARGE SCALE GENOMIC DNA]</scope>
    <source>
        <strain evidence="6">JCM 31920</strain>
    </source>
</reference>
<feature type="chain" id="PRO_5045235151" evidence="3">
    <location>
        <begin position="24"/>
        <end position="1043"/>
    </location>
</feature>
<keyword evidence="2" id="KW-0472">Membrane</keyword>
<dbReference type="InterPro" id="IPR039426">
    <property type="entry name" value="TonB-dep_rcpt-like"/>
</dbReference>
<dbReference type="PANTHER" id="PTHR30069:SF29">
    <property type="entry name" value="HEMOGLOBIN AND HEMOGLOBIN-HAPTOGLOBIN-BINDING PROTEIN 1-RELATED"/>
    <property type="match status" value="1"/>
</dbReference>
<comment type="caution">
    <text evidence="5">The sequence shown here is derived from an EMBL/GenBank/DDBJ whole genome shotgun (WGS) entry which is preliminary data.</text>
</comment>
<protein>
    <submittedName>
        <fullName evidence="5">TonB-dependent receptor</fullName>
    </submittedName>
</protein>
<dbReference type="InterPro" id="IPR023996">
    <property type="entry name" value="TonB-dep_OMP_SusC/RagA"/>
</dbReference>
<dbReference type="SUPFAM" id="SSF56935">
    <property type="entry name" value="Porins"/>
    <property type="match status" value="1"/>
</dbReference>
<keyword evidence="2" id="KW-0998">Cell outer membrane</keyword>
<name>A0ABP8M1W3_9BACT</name>
<organism evidence="5 6">
    <name type="scientific">Ravibacter arvi</name>
    <dbReference type="NCBI Taxonomy" id="2051041"/>
    <lineage>
        <taxon>Bacteria</taxon>
        <taxon>Pseudomonadati</taxon>
        <taxon>Bacteroidota</taxon>
        <taxon>Cytophagia</taxon>
        <taxon>Cytophagales</taxon>
        <taxon>Spirosomataceae</taxon>
        <taxon>Ravibacter</taxon>
    </lineage>
</organism>